<feature type="transmembrane region" description="Helical" evidence="1">
    <location>
        <begin position="230"/>
        <end position="250"/>
    </location>
</feature>
<dbReference type="Gene3D" id="1.20.1260.100">
    <property type="entry name" value="TspO/MBR protein"/>
    <property type="match status" value="1"/>
</dbReference>
<feature type="transmembrane region" description="Helical" evidence="1">
    <location>
        <begin position="54"/>
        <end position="73"/>
    </location>
</feature>
<accession>A0A5D0XW58</accession>
<keyword evidence="1" id="KW-0812">Transmembrane</keyword>
<feature type="transmembrane region" description="Helical" evidence="1">
    <location>
        <begin position="148"/>
        <end position="169"/>
    </location>
</feature>
<feature type="transmembrane region" description="Helical" evidence="1">
    <location>
        <begin position="85"/>
        <end position="102"/>
    </location>
</feature>
<keyword evidence="3" id="KW-1185">Reference proteome</keyword>
<name>A0A5D0XW58_9MICC</name>
<evidence type="ECO:0000313" key="2">
    <source>
        <dbReference type="EMBL" id="TYD00750.1"/>
    </source>
</evidence>
<protein>
    <submittedName>
        <fullName evidence="2">Tryptophan-rich sensory protein</fullName>
    </submittedName>
</protein>
<reference evidence="2 3" key="1">
    <citation type="submission" date="2019-08" db="EMBL/GenBank/DDBJ databases">
        <title>Genone of Arthrobacter echini P9.</title>
        <authorList>
            <person name="Bowman J.P."/>
        </authorList>
    </citation>
    <scope>NUCLEOTIDE SEQUENCE [LARGE SCALE GENOMIC DNA]</scope>
    <source>
        <strain evidence="2 3">P9</strain>
    </source>
</reference>
<proteinExistence type="predicted"/>
<dbReference type="Proteomes" id="UP000323410">
    <property type="component" value="Unassembled WGS sequence"/>
</dbReference>
<keyword evidence="1" id="KW-0472">Membrane</keyword>
<evidence type="ECO:0000256" key="1">
    <source>
        <dbReference type="SAM" id="Phobius"/>
    </source>
</evidence>
<dbReference type="EMBL" id="VSLD01000001">
    <property type="protein sequence ID" value="TYD00750.1"/>
    <property type="molecule type" value="Genomic_DNA"/>
</dbReference>
<dbReference type="AlphaFoldDB" id="A0A5D0XW58"/>
<organism evidence="2 3">
    <name type="scientific">Arthrobacter echini</name>
    <dbReference type="NCBI Taxonomy" id="1529066"/>
    <lineage>
        <taxon>Bacteria</taxon>
        <taxon>Bacillati</taxon>
        <taxon>Actinomycetota</taxon>
        <taxon>Actinomycetes</taxon>
        <taxon>Micrococcales</taxon>
        <taxon>Micrococcaceae</taxon>
        <taxon>Arthrobacter</taxon>
    </lineage>
</organism>
<gene>
    <name evidence="2" type="ORF">FQ377_02230</name>
</gene>
<feature type="transmembrane region" description="Helical" evidence="1">
    <location>
        <begin position="108"/>
        <end position="127"/>
    </location>
</feature>
<dbReference type="OrthoDB" id="5189031at2"/>
<dbReference type="PANTHER" id="PTHR33802:SF1">
    <property type="entry name" value="XK-RELATED PROTEIN"/>
    <property type="match status" value="1"/>
</dbReference>
<dbReference type="InterPro" id="IPR038330">
    <property type="entry name" value="TspO/MBR-related_sf"/>
</dbReference>
<sequence>MADRVRQIVVSVSEVISLLGPLIGFGLIGSDVSNTSGGDLASNATLVAPGGPAFSIWSVIYLGLFVYTIWQWLPSRTVDARARATGWLVAASMLLNALWLVVTQEGLIWLSVGVIIGLLAVLVALVVRLTRVPARQGFAEALIVDGTFGLYLGWVSVATAANIAAALASSGVATTGTGSEWAVAALVLLLAGSLTLLQFRVGGRWAVAAAASWGLAWITVARISDEPASIIVATAAAVAAVLILAVTAVIRSRISATDSALGRVDR</sequence>
<feature type="transmembrane region" description="Helical" evidence="1">
    <location>
        <begin position="7"/>
        <end position="28"/>
    </location>
</feature>
<keyword evidence="1" id="KW-1133">Transmembrane helix</keyword>
<comment type="caution">
    <text evidence="2">The sequence shown here is derived from an EMBL/GenBank/DDBJ whole genome shotgun (WGS) entry which is preliminary data.</text>
</comment>
<dbReference type="PANTHER" id="PTHR33802">
    <property type="entry name" value="SI:CH211-161H7.5-RELATED"/>
    <property type="match status" value="1"/>
</dbReference>
<feature type="transmembrane region" description="Helical" evidence="1">
    <location>
        <begin position="181"/>
        <end position="199"/>
    </location>
</feature>
<evidence type="ECO:0000313" key="3">
    <source>
        <dbReference type="Proteomes" id="UP000323410"/>
    </source>
</evidence>
<feature type="transmembrane region" description="Helical" evidence="1">
    <location>
        <begin position="206"/>
        <end position="224"/>
    </location>
</feature>